<reference evidence="1 2" key="1">
    <citation type="submission" date="2017-05" db="EMBL/GenBank/DDBJ databases">
        <title>Genome sequence of Pediococcus pentosaceus strain SRCM100892.</title>
        <authorList>
            <person name="Cho S.H."/>
        </authorList>
    </citation>
    <scope>NUCLEOTIDE SEQUENCE [LARGE SCALE GENOMIC DNA]</scope>
    <source>
        <strain evidence="1 2">SRCM100892</strain>
    </source>
</reference>
<name>A0A1Y0VTW9_PEDPE</name>
<evidence type="ECO:0000313" key="2">
    <source>
        <dbReference type="Proteomes" id="UP000196118"/>
    </source>
</evidence>
<gene>
    <name evidence="1" type="ORF">S100892_00473</name>
</gene>
<organism evidence="1 2">
    <name type="scientific">Pediococcus pentosaceus</name>
    <dbReference type="NCBI Taxonomy" id="1255"/>
    <lineage>
        <taxon>Bacteria</taxon>
        <taxon>Bacillati</taxon>
        <taxon>Bacillota</taxon>
        <taxon>Bacilli</taxon>
        <taxon>Lactobacillales</taxon>
        <taxon>Lactobacillaceae</taxon>
        <taxon>Pediococcus</taxon>
    </lineage>
</organism>
<evidence type="ECO:0000313" key="1">
    <source>
        <dbReference type="EMBL" id="ARW19078.1"/>
    </source>
</evidence>
<proteinExistence type="predicted"/>
<dbReference type="EMBL" id="CP021474">
    <property type="protein sequence ID" value="ARW19078.1"/>
    <property type="molecule type" value="Genomic_DNA"/>
</dbReference>
<protein>
    <submittedName>
        <fullName evidence="1">Uncharacterized protein</fullName>
    </submittedName>
</protein>
<dbReference type="AlphaFoldDB" id="A0A1Y0VTW9"/>
<dbReference type="Proteomes" id="UP000196118">
    <property type="component" value="Chromosome"/>
</dbReference>
<sequence>MRDDYIFVHLESIVNLIYSRGITANDFLKGVLQIPTNILLLNREVSDDLTIDNHTFLNEINGAKKLVSI</sequence>
<accession>A0A1Y0VTW9</accession>